<evidence type="ECO:0000313" key="1">
    <source>
        <dbReference type="EMBL" id="ODO06050.1"/>
    </source>
</evidence>
<proteinExistence type="predicted"/>
<dbReference type="GeneID" id="30190492"/>
<gene>
    <name evidence="1" type="ORF">L198_01279</name>
</gene>
<keyword evidence="2" id="KW-1185">Reference proteome</keyword>
<accession>A0A1E3JYX6</accession>
<evidence type="ECO:0008006" key="3">
    <source>
        <dbReference type="Google" id="ProtNLM"/>
    </source>
</evidence>
<comment type="caution">
    <text evidence="1">The sequence shown here is derived from an EMBL/GenBank/DDBJ whole genome shotgun (WGS) entry which is preliminary data.</text>
</comment>
<dbReference type="AlphaFoldDB" id="A0A1E3JYX6"/>
<sequence length="268" mass="30072">MAAPIEAAGQREVPKLYGERWKSKEGAGPSEVRLISADNRLFFVPKHLLQSHSTVLCDMLELPATESPPTITLSDPDLESAAQLALFLLVIQGYSFLAARNQLPYVRCHLITVNRLSNFFQFAKKYDCPNALLLWENFLYYLAREEFRPLECTAKPLDIFVLAAQADLGGLASLVLDLYQPSLVTDTSHRSYPLSDYPSPFGYLQAHLPFTLGTIPVVSWKHIPLRYLFALQKSTDELDGSTEPPSLQSGVQSRKLRFEESLKLGKNL</sequence>
<dbReference type="RefSeq" id="XP_019034150.1">
    <property type="nucleotide sequence ID" value="XM_019173445.1"/>
</dbReference>
<name>A0A1E3JYX6_9TREE</name>
<reference evidence="1 2" key="1">
    <citation type="submission" date="2016-06" db="EMBL/GenBank/DDBJ databases">
        <title>Evolution of pathogenesis and genome organization in the Tremellales.</title>
        <authorList>
            <person name="Cuomo C."/>
            <person name="Litvintseva A."/>
            <person name="Heitman J."/>
            <person name="Chen Y."/>
            <person name="Sun S."/>
            <person name="Springer D."/>
            <person name="Dromer F."/>
            <person name="Young S."/>
            <person name="Zeng Q."/>
            <person name="Chapman S."/>
            <person name="Gujja S."/>
            <person name="Saif S."/>
            <person name="Birren B."/>
        </authorList>
    </citation>
    <scope>NUCLEOTIDE SEQUENCE [LARGE SCALE GENOMIC DNA]</scope>
    <source>
        <strain evidence="1 2">CBS 7118</strain>
    </source>
</reference>
<organism evidence="1 2">
    <name type="scientific">Cryptococcus wingfieldii CBS 7118</name>
    <dbReference type="NCBI Taxonomy" id="1295528"/>
    <lineage>
        <taxon>Eukaryota</taxon>
        <taxon>Fungi</taxon>
        <taxon>Dikarya</taxon>
        <taxon>Basidiomycota</taxon>
        <taxon>Agaricomycotina</taxon>
        <taxon>Tremellomycetes</taxon>
        <taxon>Tremellales</taxon>
        <taxon>Cryptococcaceae</taxon>
        <taxon>Cryptococcus</taxon>
    </lineage>
</organism>
<evidence type="ECO:0000313" key="2">
    <source>
        <dbReference type="Proteomes" id="UP000094819"/>
    </source>
</evidence>
<dbReference type="EMBL" id="AWGH01000003">
    <property type="protein sequence ID" value="ODO06050.1"/>
    <property type="molecule type" value="Genomic_DNA"/>
</dbReference>
<dbReference type="Proteomes" id="UP000094819">
    <property type="component" value="Unassembled WGS sequence"/>
</dbReference>
<protein>
    <recommendedName>
        <fullName evidence="3">BTB domain-containing protein</fullName>
    </recommendedName>
</protein>
<dbReference type="OrthoDB" id="10300544at2759"/>